<gene>
    <name evidence="1" type="ORF">FAEPRAM212_00477</name>
</gene>
<organism evidence="1 2">
    <name type="scientific">Faecalibacterium prausnitzii M21/2</name>
    <dbReference type="NCBI Taxonomy" id="411485"/>
    <lineage>
        <taxon>Bacteria</taxon>
        <taxon>Bacillati</taxon>
        <taxon>Bacillota</taxon>
        <taxon>Clostridia</taxon>
        <taxon>Eubacteriales</taxon>
        <taxon>Oscillospiraceae</taxon>
        <taxon>Faecalibacterium</taxon>
    </lineage>
</organism>
<reference evidence="1 2" key="1">
    <citation type="submission" date="2007-09" db="EMBL/GenBank/DDBJ databases">
        <title>Draft genome sequence of Faecalibacterium prausnitzii M21/2.</title>
        <authorList>
            <person name="Sudarsanam P."/>
            <person name="Ley R."/>
            <person name="Guruge J."/>
            <person name="Turnbaugh P.J."/>
            <person name="Mahowald M."/>
            <person name="Liep D."/>
            <person name="Gordon J."/>
        </authorList>
    </citation>
    <scope>NUCLEOTIDE SEQUENCE [LARGE SCALE GENOMIC DNA]</scope>
    <source>
        <strain evidence="1 2">M21/2</strain>
    </source>
</reference>
<evidence type="ECO:0000313" key="1">
    <source>
        <dbReference type="EMBL" id="EDP22697.1"/>
    </source>
</evidence>
<protein>
    <submittedName>
        <fullName evidence="1">Uncharacterized protein</fullName>
    </submittedName>
</protein>
<dbReference type="EMBL" id="ABED02000017">
    <property type="protein sequence ID" value="EDP22697.1"/>
    <property type="molecule type" value="Genomic_DNA"/>
</dbReference>
<dbReference type="AlphaFoldDB" id="A8S7H7"/>
<dbReference type="Proteomes" id="UP000005945">
    <property type="component" value="Unassembled WGS sequence"/>
</dbReference>
<sequence>MFLLLYKVGFHPFAASSIPHLTARQQRSEGNFAKT</sequence>
<reference evidence="1 2" key="2">
    <citation type="submission" date="2007-09" db="EMBL/GenBank/DDBJ databases">
        <authorList>
            <person name="Fulton L."/>
            <person name="Clifton S."/>
            <person name="Fulton B."/>
            <person name="Xu J."/>
            <person name="Minx P."/>
            <person name="Pepin K.H."/>
            <person name="Johnson M."/>
            <person name="Thiruvilangam P."/>
            <person name="Bhonagiri V."/>
            <person name="Nash W.E."/>
            <person name="Mardis E.R."/>
            <person name="Wilson R.K."/>
        </authorList>
    </citation>
    <scope>NUCLEOTIDE SEQUENCE [LARGE SCALE GENOMIC DNA]</scope>
    <source>
        <strain evidence="1 2">M21/2</strain>
    </source>
</reference>
<comment type="caution">
    <text evidence="1">The sequence shown here is derived from an EMBL/GenBank/DDBJ whole genome shotgun (WGS) entry which is preliminary data.</text>
</comment>
<evidence type="ECO:0000313" key="2">
    <source>
        <dbReference type="Proteomes" id="UP000005945"/>
    </source>
</evidence>
<name>A8S7H7_9FIRM</name>
<dbReference type="HOGENOM" id="CLU_3365077_0_0_9"/>
<proteinExistence type="predicted"/>
<accession>A8S7H7</accession>